<gene>
    <name evidence="1" type="ORF">LCGC14_1762550</name>
</gene>
<feature type="non-terminal residue" evidence="1">
    <location>
        <position position="1"/>
    </location>
</feature>
<evidence type="ECO:0000313" key="1">
    <source>
        <dbReference type="EMBL" id="KKM04608.1"/>
    </source>
</evidence>
<sequence length="63" mass="7032">NPFHPAAVPRKKRLDDRPFLVAQFVTADFADSGQPFRKVADTRFGKSRTALGVKIEEPCFVQG</sequence>
<protein>
    <submittedName>
        <fullName evidence="1">Uncharacterized protein</fullName>
    </submittedName>
</protein>
<dbReference type="AlphaFoldDB" id="A0A0F9K083"/>
<name>A0A0F9K083_9ZZZZ</name>
<reference evidence="1" key="1">
    <citation type="journal article" date="2015" name="Nature">
        <title>Complex archaea that bridge the gap between prokaryotes and eukaryotes.</title>
        <authorList>
            <person name="Spang A."/>
            <person name="Saw J.H."/>
            <person name="Jorgensen S.L."/>
            <person name="Zaremba-Niedzwiedzka K."/>
            <person name="Martijn J."/>
            <person name="Lind A.E."/>
            <person name="van Eijk R."/>
            <person name="Schleper C."/>
            <person name="Guy L."/>
            <person name="Ettema T.J."/>
        </authorList>
    </citation>
    <scope>NUCLEOTIDE SEQUENCE</scope>
</reference>
<comment type="caution">
    <text evidence="1">The sequence shown here is derived from an EMBL/GenBank/DDBJ whole genome shotgun (WGS) entry which is preliminary data.</text>
</comment>
<dbReference type="EMBL" id="LAZR01016415">
    <property type="protein sequence ID" value="KKM04608.1"/>
    <property type="molecule type" value="Genomic_DNA"/>
</dbReference>
<accession>A0A0F9K083</accession>
<organism evidence="1">
    <name type="scientific">marine sediment metagenome</name>
    <dbReference type="NCBI Taxonomy" id="412755"/>
    <lineage>
        <taxon>unclassified sequences</taxon>
        <taxon>metagenomes</taxon>
        <taxon>ecological metagenomes</taxon>
    </lineage>
</organism>
<proteinExistence type="predicted"/>